<organism evidence="2 3">
    <name type="scientific">Rhizobium esperanzae</name>
    <dbReference type="NCBI Taxonomy" id="1967781"/>
    <lineage>
        <taxon>Bacteria</taxon>
        <taxon>Pseudomonadati</taxon>
        <taxon>Pseudomonadota</taxon>
        <taxon>Alphaproteobacteria</taxon>
        <taxon>Hyphomicrobiales</taxon>
        <taxon>Rhizobiaceae</taxon>
        <taxon>Rhizobium/Agrobacterium group</taxon>
        <taxon>Rhizobium</taxon>
    </lineage>
</organism>
<reference evidence="2 3" key="1">
    <citation type="submission" date="2020-08" db="EMBL/GenBank/DDBJ databases">
        <title>Genomic Encyclopedia of Type Strains, Phase IV (KMG-V): Genome sequencing to study the core and pangenomes of soil and plant-associated prokaryotes.</title>
        <authorList>
            <person name="Whitman W."/>
        </authorList>
    </citation>
    <scope>NUCLEOTIDE SEQUENCE [LARGE SCALE GENOMIC DNA]</scope>
    <source>
        <strain evidence="2 3">SEMIA 414</strain>
    </source>
</reference>
<feature type="transmembrane region" description="Helical" evidence="1">
    <location>
        <begin position="20"/>
        <end position="45"/>
    </location>
</feature>
<keyword evidence="1" id="KW-0472">Membrane</keyword>
<dbReference type="Proteomes" id="UP000533724">
    <property type="component" value="Unassembled WGS sequence"/>
</dbReference>
<evidence type="ECO:0000313" key="3">
    <source>
        <dbReference type="Proteomes" id="UP000533724"/>
    </source>
</evidence>
<name>A0A7W6UFT7_9HYPH</name>
<dbReference type="EMBL" id="JACIHI010000001">
    <property type="protein sequence ID" value="MBB4437368.1"/>
    <property type="molecule type" value="Genomic_DNA"/>
</dbReference>
<gene>
    <name evidence="2" type="ORF">GGE15_000599</name>
</gene>
<evidence type="ECO:0000256" key="1">
    <source>
        <dbReference type="SAM" id="Phobius"/>
    </source>
</evidence>
<keyword evidence="1" id="KW-1133">Transmembrane helix</keyword>
<keyword evidence="1" id="KW-0812">Transmembrane</keyword>
<sequence>MEDPPNSLTIQYGAFKATAFGRFAIIAMLVFVSVLAAGTVSIVGWKAVDWISDNHTVAVAK</sequence>
<accession>A0A7W6UFT7</accession>
<evidence type="ECO:0000313" key="2">
    <source>
        <dbReference type="EMBL" id="MBB4437368.1"/>
    </source>
</evidence>
<protein>
    <submittedName>
        <fullName evidence="2">Uncharacterized protein</fullName>
    </submittedName>
</protein>
<comment type="caution">
    <text evidence="2">The sequence shown here is derived from an EMBL/GenBank/DDBJ whole genome shotgun (WGS) entry which is preliminary data.</text>
</comment>
<proteinExistence type="predicted"/>
<dbReference type="AlphaFoldDB" id="A0A7W6UFT7"/>